<comment type="similarity">
    <text evidence="1 2">Belongs to the peptidase S8 family.</text>
</comment>
<dbReference type="Gene3D" id="3.40.50.200">
    <property type="entry name" value="Peptidase S8/S53 domain"/>
    <property type="match status" value="1"/>
</dbReference>
<dbReference type="InterPro" id="IPR051048">
    <property type="entry name" value="Peptidase_S8/S53_subtilisin"/>
</dbReference>
<evidence type="ECO:0000256" key="1">
    <source>
        <dbReference type="ARBA" id="ARBA00011073"/>
    </source>
</evidence>
<dbReference type="GO" id="GO:0006508">
    <property type="term" value="P:proteolysis"/>
    <property type="evidence" value="ECO:0007669"/>
    <property type="project" value="InterPro"/>
</dbReference>
<name>A0A928DS91_9BACT</name>
<evidence type="ECO:0000259" key="3">
    <source>
        <dbReference type="Pfam" id="PF00082"/>
    </source>
</evidence>
<protein>
    <recommendedName>
        <fullName evidence="3">Peptidase S8/S53 domain-containing protein</fullName>
    </recommendedName>
</protein>
<evidence type="ECO:0000256" key="2">
    <source>
        <dbReference type="PROSITE-ProRule" id="PRU01240"/>
    </source>
</evidence>
<dbReference type="SUPFAM" id="SSF52743">
    <property type="entry name" value="Subtilisin-like"/>
    <property type="match status" value="1"/>
</dbReference>
<organism evidence="4 5">
    <name type="scientific">Candidatus Avelusimicrobium gallicola</name>
    <dbReference type="NCBI Taxonomy" id="2562704"/>
    <lineage>
        <taxon>Bacteria</taxon>
        <taxon>Pseudomonadati</taxon>
        <taxon>Elusimicrobiota</taxon>
        <taxon>Elusimicrobia</taxon>
        <taxon>Elusimicrobiales</taxon>
        <taxon>Elusimicrobiaceae</taxon>
        <taxon>Candidatus Avelusimicrobium</taxon>
    </lineage>
</organism>
<dbReference type="EMBL" id="SUVG01000008">
    <property type="protein sequence ID" value="MBE6421757.1"/>
    <property type="molecule type" value="Genomic_DNA"/>
</dbReference>
<dbReference type="Pfam" id="PF00082">
    <property type="entry name" value="Peptidase_S8"/>
    <property type="match status" value="1"/>
</dbReference>
<comment type="caution">
    <text evidence="2">Lacks conserved residue(s) required for the propagation of feature annotation.</text>
</comment>
<dbReference type="GO" id="GO:0004252">
    <property type="term" value="F:serine-type endopeptidase activity"/>
    <property type="evidence" value="ECO:0007669"/>
    <property type="project" value="InterPro"/>
</dbReference>
<dbReference type="PANTHER" id="PTHR43399:SF4">
    <property type="entry name" value="CELL WALL-ASSOCIATED PROTEASE"/>
    <property type="match status" value="1"/>
</dbReference>
<dbReference type="AlphaFoldDB" id="A0A928DS91"/>
<accession>A0A928DS91</accession>
<dbReference type="InterPro" id="IPR000209">
    <property type="entry name" value="Peptidase_S8/S53_dom"/>
</dbReference>
<evidence type="ECO:0000313" key="5">
    <source>
        <dbReference type="Proteomes" id="UP000725649"/>
    </source>
</evidence>
<feature type="domain" description="Peptidase S8/S53" evidence="3">
    <location>
        <begin position="19"/>
        <end position="120"/>
    </location>
</feature>
<evidence type="ECO:0000313" key="4">
    <source>
        <dbReference type="EMBL" id="MBE6421757.1"/>
    </source>
</evidence>
<comment type="caution">
    <text evidence="4">The sequence shown here is derived from an EMBL/GenBank/DDBJ whole genome shotgun (WGS) entry which is preliminary data.</text>
</comment>
<reference evidence="4" key="1">
    <citation type="submission" date="2019-04" db="EMBL/GenBank/DDBJ databases">
        <title>Evolution of Biomass-Degrading Anaerobic Consortia Revealed by Metagenomics.</title>
        <authorList>
            <person name="Peng X."/>
        </authorList>
    </citation>
    <scope>NUCLEOTIDE SEQUENCE</scope>
    <source>
        <strain evidence="4">SIG66</strain>
    </source>
</reference>
<gene>
    <name evidence="4" type="ORF">E7027_06520</name>
</gene>
<dbReference type="PROSITE" id="PS51892">
    <property type="entry name" value="SUBTILASE"/>
    <property type="match status" value="1"/>
</dbReference>
<dbReference type="InterPro" id="IPR036852">
    <property type="entry name" value="Peptidase_S8/S53_dom_sf"/>
</dbReference>
<proteinExistence type="inferred from homology"/>
<dbReference type="PANTHER" id="PTHR43399">
    <property type="entry name" value="SUBTILISIN-RELATED"/>
    <property type="match status" value="1"/>
</dbReference>
<dbReference type="Proteomes" id="UP000725649">
    <property type="component" value="Unassembled WGS sequence"/>
</dbReference>
<sequence length="132" mass="14069">MPGGKRRFPGSTLSRYLDTTLAVGALASDQRNVYSHSSFGPQLDFIAPGDRVYTTSNDGGYTLMSGSSVAAGFVSAAAALAVEGFKNKHGRYPTVSEVKEVLKSVSEKLAGVPDLKQGNGIINVRKLEEKFR</sequence>